<proteinExistence type="predicted"/>
<keyword evidence="2 3" id="KW-0808">Transferase</keyword>
<keyword evidence="1" id="KW-0328">Glycosyltransferase</keyword>
<name>F8K2K0_STREN</name>
<organism evidence="3 4">
    <name type="scientific">Streptantibioticus cattleyicolor (strain ATCC 35852 / DSM 46488 / JCM 4925 / NBRC 14057 / NRRL 8057)</name>
    <name type="common">Streptomyces cattleya</name>
    <dbReference type="NCBI Taxonomy" id="1003195"/>
    <lineage>
        <taxon>Bacteria</taxon>
        <taxon>Bacillati</taxon>
        <taxon>Actinomycetota</taxon>
        <taxon>Actinomycetes</taxon>
        <taxon>Kitasatosporales</taxon>
        <taxon>Streptomycetaceae</taxon>
        <taxon>Streptantibioticus</taxon>
    </lineage>
</organism>
<evidence type="ECO:0000256" key="1">
    <source>
        <dbReference type="ARBA" id="ARBA00022676"/>
    </source>
</evidence>
<dbReference type="eggNOG" id="COG0859">
    <property type="taxonomic scope" value="Bacteria"/>
</dbReference>
<accession>F8K2K0</accession>
<evidence type="ECO:0000313" key="4">
    <source>
        <dbReference type="Proteomes" id="UP000007842"/>
    </source>
</evidence>
<evidence type="ECO:0000313" key="3">
    <source>
        <dbReference type="EMBL" id="AEW97511.1"/>
    </source>
</evidence>
<dbReference type="InterPro" id="IPR002201">
    <property type="entry name" value="Glyco_trans_9"/>
</dbReference>
<protein>
    <submittedName>
        <fullName evidence="3">Transferase</fullName>
    </submittedName>
</protein>
<reference evidence="4" key="1">
    <citation type="submission" date="2011-12" db="EMBL/GenBank/DDBJ databases">
        <title>Complete genome sequence of Streptomyces cattleya strain DSM 46488.</title>
        <authorList>
            <person name="Ou H.-Y."/>
            <person name="Li P."/>
            <person name="Zhao C."/>
            <person name="O'Hagan D."/>
            <person name="Deng Z."/>
        </authorList>
    </citation>
    <scope>NUCLEOTIDE SEQUENCE [LARGE SCALE GENOMIC DNA]</scope>
    <source>
        <strain evidence="4">ATCC 35852 / DSM 46488 / JCM 4925 / NBRC 14057 / NRRL 8057</strain>
    </source>
</reference>
<evidence type="ECO:0000256" key="2">
    <source>
        <dbReference type="ARBA" id="ARBA00022679"/>
    </source>
</evidence>
<dbReference type="GO" id="GO:0008713">
    <property type="term" value="F:ADP-heptose-lipopolysaccharide heptosyltransferase activity"/>
    <property type="evidence" value="ECO:0007669"/>
    <property type="project" value="TreeGrafter"/>
</dbReference>
<accession>G8WVI7</accession>
<dbReference type="AlphaFoldDB" id="F8K2K0"/>
<dbReference type="GO" id="GO:0005829">
    <property type="term" value="C:cytosol"/>
    <property type="evidence" value="ECO:0007669"/>
    <property type="project" value="TreeGrafter"/>
</dbReference>
<dbReference type="PANTHER" id="PTHR30160:SF1">
    <property type="entry name" value="LIPOPOLYSACCHARIDE 1,2-N-ACETYLGLUCOSAMINETRANSFERASE-RELATED"/>
    <property type="match status" value="1"/>
</dbReference>
<sequence>MTAPRILVLRALGLGDLLTAVPALRALRRAAPRHEIVLAAPRRLADAVHATGAVDRLLPAEAPAREVPAVLPWTGLAPDLAVDLHGNGPASRDPLAALNPGRLIAYAAPGAPRWRPDDHERLRWCRLLTAHGIPADPDDLLLPAPDTICAVPCATIVHPGADAPARRWPAERFALVARSLHAAGHHVVVTAGRGEADLARQVAASAGLPGHAVLGGEGDIPFPQLAALVARARAVVVGDTGVAHLATACGTPSVVLCGPVSPAIWGPPAGRVHQVLWHPAPDDGVRPGDAHGTRPDPRLLRITPAEVLAAVERLPVHAEHP</sequence>
<dbReference type="KEGG" id="sct:SCAT_5147"/>
<dbReference type="GO" id="GO:0009244">
    <property type="term" value="P:lipopolysaccharide core region biosynthetic process"/>
    <property type="evidence" value="ECO:0007669"/>
    <property type="project" value="TreeGrafter"/>
</dbReference>
<dbReference type="STRING" id="1003195.SCATT_51400"/>
<dbReference type="Gene3D" id="3.40.50.2000">
    <property type="entry name" value="Glycogen Phosphorylase B"/>
    <property type="match status" value="2"/>
</dbReference>
<dbReference type="PANTHER" id="PTHR30160">
    <property type="entry name" value="TETRAACYLDISACCHARIDE 4'-KINASE-RELATED"/>
    <property type="match status" value="1"/>
</dbReference>
<gene>
    <name evidence="3" type="ordered locus">SCATT_51400</name>
</gene>
<dbReference type="Proteomes" id="UP000007842">
    <property type="component" value="Chromosome"/>
</dbReference>
<dbReference type="Pfam" id="PF01075">
    <property type="entry name" value="Glyco_transf_9"/>
    <property type="match status" value="1"/>
</dbReference>
<dbReference type="SUPFAM" id="SSF53756">
    <property type="entry name" value="UDP-Glycosyltransferase/glycogen phosphorylase"/>
    <property type="match status" value="1"/>
</dbReference>
<dbReference type="RefSeq" id="WP_014145850.1">
    <property type="nucleotide sequence ID" value="NC_016111.1"/>
</dbReference>
<dbReference type="CDD" id="cd03789">
    <property type="entry name" value="GT9_LPS_heptosyltransferase"/>
    <property type="match status" value="1"/>
</dbReference>
<dbReference type="KEGG" id="scy:SCATT_51400"/>
<dbReference type="InterPro" id="IPR051199">
    <property type="entry name" value="LPS_LOS_Heptosyltrfase"/>
</dbReference>
<dbReference type="HOGENOM" id="CLU_038371_0_1_11"/>
<keyword evidence="4" id="KW-1185">Reference proteome</keyword>
<dbReference type="EMBL" id="CP003219">
    <property type="protein sequence ID" value="AEW97511.1"/>
    <property type="molecule type" value="Genomic_DNA"/>
</dbReference>
<dbReference type="PATRIC" id="fig|1003195.11.peg.6566"/>